<dbReference type="Proteomes" id="UP000648663">
    <property type="component" value="Unassembled WGS sequence"/>
</dbReference>
<comment type="caution">
    <text evidence="1">The sequence shown here is derived from an EMBL/GenBank/DDBJ whole genome shotgun (WGS) entry which is preliminary data.</text>
</comment>
<accession>A0ABQ2G5E6</accession>
<sequence length="59" mass="6819">MSVARWLEDLRVDFGVMEVLEGKRPRAVLEDVKLQQDAEARLQQLEHELEDGEFVGFCS</sequence>
<proteinExistence type="predicted"/>
<organism evidence="1 2">
    <name type="scientific">Modestobacter marinus</name>
    <dbReference type="NCBI Taxonomy" id="477641"/>
    <lineage>
        <taxon>Bacteria</taxon>
        <taxon>Bacillati</taxon>
        <taxon>Actinomycetota</taxon>
        <taxon>Actinomycetes</taxon>
        <taxon>Geodermatophilales</taxon>
        <taxon>Geodermatophilaceae</taxon>
        <taxon>Modestobacter</taxon>
    </lineage>
</organism>
<evidence type="ECO:0000313" key="2">
    <source>
        <dbReference type="Proteomes" id="UP000648663"/>
    </source>
</evidence>
<protein>
    <submittedName>
        <fullName evidence="1">Uncharacterized protein</fullName>
    </submittedName>
</protein>
<name>A0ABQ2G5E6_9ACTN</name>
<reference evidence="2" key="1">
    <citation type="journal article" date="2019" name="Int. J. Syst. Evol. Microbiol.">
        <title>The Global Catalogue of Microorganisms (GCM) 10K type strain sequencing project: providing services to taxonomists for standard genome sequencing and annotation.</title>
        <authorList>
            <consortium name="The Broad Institute Genomics Platform"/>
            <consortium name="The Broad Institute Genome Sequencing Center for Infectious Disease"/>
            <person name="Wu L."/>
            <person name="Ma J."/>
        </authorList>
    </citation>
    <scope>NUCLEOTIDE SEQUENCE [LARGE SCALE GENOMIC DNA]</scope>
    <source>
        <strain evidence="2">CGMCC 4.5581</strain>
    </source>
</reference>
<gene>
    <name evidence="1" type="ORF">GCM10011589_35610</name>
</gene>
<evidence type="ECO:0000313" key="1">
    <source>
        <dbReference type="EMBL" id="GGL76411.1"/>
    </source>
</evidence>
<dbReference type="EMBL" id="BMMI01000006">
    <property type="protein sequence ID" value="GGL76411.1"/>
    <property type="molecule type" value="Genomic_DNA"/>
</dbReference>
<keyword evidence="2" id="KW-1185">Reference proteome</keyword>